<evidence type="ECO:0000313" key="1">
    <source>
        <dbReference type="EMBL" id="RNA28723.1"/>
    </source>
</evidence>
<dbReference type="Proteomes" id="UP000276133">
    <property type="component" value="Unassembled WGS sequence"/>
</dbReference>
<organism evidence="1 2">
    <name type="scientific">Brachionus plicatilis</name>
    <name type="common">Marine rotifer</name>
    <name type="synonym">Brachionus muelleri</name>
    <dbReference type="NCBI Taxonomy" id="10195"/>
    <lineage>
        <taxon>Eukaryota</taxon>
        <taxon>Metazoa</taxon>
        <taxon>Spiralia</taxon>
        <taxon>Gnathifera</taxon>
        <taxon>Rotifera</taxon>
        <taxon>Eurotatoria</taxon>
        <taxon>Monogononta</taxon>
        <taxon>Pseudotrocha</taxon>
        <taxon>Ploima</taxon>
        <taxon>Brachionidae</taxon>
        <taxon>Brachionus</taxon>
    </lineage>
</organism>
<protein>
    <submittedName>
        <fullName evidence="1">Uncharacterized protein</fullName>
    </submittedName>
</protein>
<comment type="caution">
    <text evidence="1">The sequence shown here is derived from an EMBL/GenBank/DDBJ whole genome shotgun (WGS) entry which is preliminary data.</text>
</comment>
<gene>
    <name evidence="1" type="ORF">BpHYR1_040639</name>
</gene>
<sequence length="90" mass="10291">MVHVSCLCDVRNMLRPLKNAWLRVWDFPSPVLPNMDTHLTNLSSFKGSADSLELFKLPRNSCINSWADLTWSISLSSRMMCDFTSSQIIL</sequence>
<proteinExistence type="predicted"/>
<name>A0A3M7RYS5_BRAPC</name>
<dbReference type="AlphaFoldDB" id="A0A3M7RYS5"/>
<evidence type="ECO:0000313" key="2">
    <source>
        <dbReference type="Proteomes" id="UP000276133"/>
    </source>
</evidence>
<accession>A0A3M7RYS5</accession>
<keyword evidence="2" id="KW-1185">Reference proteome</keyword>
<reference evidence="1 2" key="1">
    <citation type="journal article" date="2018" name="Sci. Rep.">
        <title>Genomic signatures of local adaptation to the degree of environmental predictability in rotifers.</title>
        <authorList>
            <person name="Franch-Gras L."/>
            <person name="Hahn C."/>
            <person name="Garcia-Roger E.M."/>
            <person name="Carmona M.J."/>
            <person name="Serra M."/>
            <person name="Gomez A."/>
        </authorList>
    </citation>
    <scope>NUCLEOTIDE SEQUENCE [LARGE SCALE GENOMIC DNA]</scope>
    <source>
        <strain evidence="1">HYR1</strain>
    </source>
</reference>
<dbReference type="EMBL" id="REGN01002352">
    <property type="protein sequence ID" value="RNA28723.1"/>
    <property type="molecule type" value="Genomic_DNA"/>
</dbReference>